<dbReference type="PANTHER" id="PTHR30146:SF109">
    <property type="entry name" value="HTH-TYPE TRANSCRIPTIONAL REGULATOR GALS"/>
    <property type="match status" value="1"/>
</dbReference>
<dbReference type="EMBL" id="JAVREQ010000005">
    <property type="protein sequence ID" value="MDT0378655.1"/>
    <property type="molecule type" value="Genomic_DNA"/>
</dbReference>
<protein>
    <submittedName>
        <fullName evidence="5">LacI family DNA-binding transcriptional regulator</fullName>
    </submittedName>
</protein>
<proteinExistence type="predicted"/>
<dbReference type="Gene3D" id="1.10.260.40">
    <property type="entry name" value="lambda repressor-like DNA-binding domains"/>
    <property type="match status" value="1"/>
</dbReference>
<dbReference type="CDD" id="cd06292">
    <property type="entry name" value="PBP1_AglR_RafR-like"/>
    <property type="match status" value="1"/>
</dbReference>
<reference evidence="6" key="1">
    <citation type="submission" date="2023-07" db="EMBL/GenBank/DDBJ databases">
        <title>30 novel species of actinomycetes from the DSMZ collection.</title>
        <authorList>
            <person name="Nouioui I."/>
        </authorList>
    </citation>
    <scope>NUCLEOTIDE SEQUENCE [LARGE SCALE GENOMIC DNA]</scope>
    <source>
        <strain evidence="6">DSM 42041</strain>
    </source>
</reference>
<dbReference type="RefSeq" id="WP_311672525.1">
    <property type="nucleotide sequence ID" value="NZ_JAVREQ010000005.1"/>
</dbReference>
<dbReference type="Pfam" id="PF00356">
    <property type="entry name" value="LacI"/>
    <property type="match status" value="1"/>
</dbReference>
<dbReference type="SUPFAM" id="SSF53822">
    <property type="entry name" value="Periplasmic binding protein-like I"/>
    <property type="match status" value="1"/>
</dbReference>
<keyword evidence="6" id="KW-1185">Reference proteome</keyword>
<organism evidence="5 6">
    <name type="scientific">Streptomyces hazeniae</name>
    <dbReference type="NCBI Taxonomy" id="3075538"/>
    <lineage>
        <taxon>Bacteria</taxon>
        <taxon>Bacillati</taxon>
        <taxon>Actinomycetota</taxon>
        <taxon>Actinomycetes</taxon>
        <taxon>Kitasatosporales</taxon>
        <taxon>Streptomycetaceae</taxon>
        <taxon>Streptomyces</taxon>
    </lineage>
</organism>
<comment type="caution">
    <text evidence="5">The sequence shown here is derived from an EMBL/GenBank/DDBJ whole genome shotgun (WGS) entry which is preliminary data.</text>
</comment>
<dbReference type="Proteomes" id="UP001183414">
    <property type="component" value="Unassembled WGS sequence"/>
</dbReference>
<evidence type="ECO:0000259" key="4">
    <source>
        <dbReference type="PROSITE" id="PS50932"/>
    </source>
</evidence>
<evidence type="ECO:0000256" key="2">
    <source>
        <dbReference type="ARBA" id="ARBA00023125"/>
    </source>
</evidence>
<accession>A0ABU2NPF2</accession>
<dbReference type="InterPro" id="IPR010982">
    <property type="entry name" value="Lambda_DNA-bd_dom_sf"/>
</dbReference>
<keyword evidence="3" id="KW-0804">Transcription</keyword>
<evidence type="ECO:0000313" key="5">
    <source>
        <dbReference type="EMBL" id="MDT0378655.1"/>
    </source>
</evidence>
<dbReference type="PANTHER" id="PTHR30146">
    <property type="entry name" value="LACI-RELATED TRANSCRIPTIONAL REPRESSOR"/>
    <property type="match status" value="1"/>
</dbReference>
<keyword evidence="1" id="KW-0805">Transcription regulation</keyword>
<dbReference type="Pfam" id="PF13377">
    <property type="entry name" value="Peripla_BP_3"/>
    <property type="match status" value="1"/>
</dbReference>
<gene>
    <name evidence="5" type="ORF">RM572_07665</name>
</gene>
<dbReference type="SMART" id="SM00354">
    <property type="entry name" value="HTH_LACI"/>
    <property type="match status" value="1"/>
</dbReference>
<evidence type="ECO:0000256" key="3">
    <source>
        <dbReference type="ARBA" id="ARBA00023163"/>
    </source>
</evidence>
<evidence type="ECO:0000256" key="1">
    <source>
        <dbReference type="ARBA" id="ARBA00023015"/>
    </source>
</evidence>
<keyword evidence="2 5" id="KW-0238">DNA-binding</keyword>
<name>A0ABU2NPF2_9ACTN</name>
<evidence type="ECO:0000313" key="6">
    <source>
        <dbReference type="Proteomes" id="UP001183414"/>
    </source>
</evidence>
<dbReference type="Gene3D" id="3.40.50.2300">
    <property type="match status" value="2"/>
</dbReference>
<dbReference type="InterPro" id="IPR028082">
    <property type="entry name" value="Peripla_BP_I"/>
</dbReference>
<dbReference type="SUPFAM" id="SSF47413">
    <property type="entry name" value="lambda repressor-like DNA-binding domains"/>
    <property type="match status" value="1"/>
</dbReference>
<dbReference type="InterPro" id="IPR000843">
    <property type="entry name" value="HTH_LacI"/>
</dbReference>
<feature type="domain" description="HTH lacI-type" evidence="4">
    <location>
        <begin position="13"/>
        <end position="67"/>
    </location>
</feature>
<dbReference type="GO" id="GO:0003677">
    <property type="term" value="F:DNA binding"/>
    <property type="evidence" value="ECO:0007669"/>
    <property type="project" value="UniProtKB-KW"/>
</dbReference>
<dbReference type="CDD" id="cd01392">
    <property type="entry name" value="HTH_LacI"/>
    <property type="match status" value="1"/>
</dbReference>
<sequence length="348" mass="37488">MPRDDVKGDGGPVTMATVAARAGVSRQTVSNAINTPELLRPETLARVNATIRELGYRPHRAARSLRTRSSRLIGYAVRPVAAAAPTPVLDRFLHALTESLDDAGYRVLLFPSPGGEEETGTYAELLREDTVDAFVLTNTVVGDRRQSWLHERGVPFVAFGRAWGTRDAGDWVDVDGAHGTTAAVDHLVARGHRHIAFLGWPEGSGVGDDRARGWREALERHGLTPEGLRARADGSIEAATDAAHRLLDDTPATAVVAASDSLAMGCYRALDVRGEPPARLAVVGFDDAPFAPLLRPSLTTLRQPLEFLGRECVRLLLQRIGEPDAPDRHALVAPELVVRDSSPAPPTD</sequence>
<dbReference type="InterPro" id="IPR046335">
    <property type="entry name" value="LacI/GalR-like_sensor"/>
</dbReference>
<dbReference type="PROSITE" id="PS50932">
    <property type="entry name" value="HTH_LACI_2"/>
    <property type="match status" value="1"/>
</dbReference>